<gene>
    <name evidence="1" type="ORF">GCG54_00007092</name>
</gene>
<evidence type="ECO:0008006" key="3">
    <source>
        <dbReference type="Google" id="ProtNLM"/>
    </source>
</evidence>
<proteinExistence type="predicted"/>
<evidence type="ECO:0000313" key="1">
    <source>
        <dbReference type="EMBL" id="KAF3806842.1"/>
    </source>
</evidence>
<evidence type="ECO:0000313" key="2">
    <source>
        <dbReference type="Proteomes" id="UP000613401"/>
    </source>
</evidence>
<reference evidence="1" key="2">
    <citation type="submission" date="2020-03" db="EMBL/GenBank/DDBJ databases">
        <authorList>
            <person name="Fu F.-F."/>
            <person name="Chen J."/>
        </authorList>
    </citation>
    <scope>NUCLEOTIDE SEQUENCE</scope>
    <source>
        <strain evidence="1">Lc1</strain>
    </source>
</reference>
<dbReference type="AlphaFoldDB" id="A0A8H4CN76"/>
<accession>A0A8H4CN76</accession>
<dbReference type="Proteomes" id="UP000613401">
    <property type="component" value="Unassembled WGS sequence"/>
</dbReference>
<dbReference type="InterPro" id="IPR029063">
    <property type="entry name" value="SAM-dependent_MTases_sf"/>
</dbReference>
<dbReference type="SUPFAM" id="SSF53335">
    <property type="entry name" value="S-adenosyl-L-methionine-dependent methyltransferases"/>
    <property type="match status" value="1"/>
</dbReference>
<organism evidence="1 2">
    <name type="scientific">Colletotrichum gloeosporioides</name>
    <name type="common">Anthracnose fungus</name>
    <name type="synonym">Glomerella cingulata</name>
    <dbReference type="NCBI Taxonomy" id="474922"/>
    <lineage>
        <taxon>Eukaryota</taxon>
        <taxon>Fungi</taxon>
        <taxon>Dikarya</taxon>
        <taxon>Ascomycota</taxon>
        <taxon>Pezizomycotina</taxon>
        <taxon>Sordariomycetes</taxon>
        <taxon>Hypocreomycetidae</taxon>
        <taxon>Glomerellales</taxon>
        <taxon>Glomerellaceae</taxon>
        <taxon>Colletotrichum</taxon>
        <taxon>Colletotrichum gloeosporioides species complex</taxon>
    </lineage>
</organism>
<dbReference type="Gene3D" id="3.40.50.150">
    <property type="entry name" value="Vaccinia Virus protein VP39"/>
    <property type="match status" value="1"/>
</dbReference>
<comment type="caution">
    <text evidence="1">The sequence shown here is derived from an EMBL/GenBank/DDBJ whole genome shotgun (WGS) entry which is preliminary data.</text>
</comment>
<keyword evidence="2" id="KW-1185">Reference proteome</keyword>
<dbReference type="RefSeq" id="XP_045266001.1">
    <property type="nucleotide sequence ID" value="XM_045407080.1"/>
</dbReference>
<name>A0A8H4CN76_COLGL</name>
<dbReference type="GeneID" id="69014238"/>
<protein>
    <recommendedName>
        <fullName evidence="3">Methyltransferase type 12</fullName>
    </recommendedName>
</protein>
<sequence>MTIEERPDQFTNTRKADFNSIYNQSDPRAYFKALTPLQYQIPQQALPFVERILDVSSPSKSDENVKPRKVLDVCCSYGINAALLRYDLTLDALSDHLASSPKQSGREQIISDKRFFASKLIHPEIEVLGLDIAPEAIAYAVKTGLLKDGWAENLETSDPSLSLHEGLKDVQVVVCTGGVGYVGADTFSRIADAVKDSSKLWMVTFVLRVFSFDGIADVLEEKHGLVTEKVPGKFFRQRRFTSREEQSAAVADVRARGLDTMGLEEDGWFYAECYVTRPRACDSDLVISRASFGTFECAFCTMG</sequence>
<reference evidence="1" key="1">
    <citation type="journal article" date="2020" name="Phytopathology">
        <title>Genome sequence and comparative analysis of Colletotrichum gloeosporioides isolated from Liriodendron leaves.</title>
        <authorList>
            <person name="Fu F.F."/>
            <person name="Hao Z."/>
            <person name="Wang P."/>
            <person name="Lu Y."/>
            <person name="Xue L.J."/>
            <person name="Wei G."/>
            <person name="Tian Y."/>
            <person name="Baishi H."/>
            <person name="Xu H."/>
            <person name="Shi J."/>
            <person name="Cheng T."/>
            <person name="Wang G."/>
            <person name="Yi Y."/>
            <person name="Chen J."/>
        </authorList>
    </citation>
    <scope>NUCLEOTIDE SEQUENCE</scope>
    <source>
        <strain evidence="1">Lc1</strain>
    </source>
</reference>
<dbReference type="EMBL" id="WVTB01000032">
    <property type="protein sequence ID" value="KAF3806842.1"/>
    <property type="molecule type" value="Genomic_DNA"/>
</dbReference>